<keyword evidence="3 11" id="KW-0894">Sodium channel</keyword>
<dbReference type="Proteomes" id="UP001163046">
    <property type="component" value="Unassembled WGS sequence"/>
</dbReference>
<dbReference type="PANTHER" id="PTHR11690:SF296">
    <property type="entry name" value="DEGENERIN-LIKE PROTEIN DEL-10"/>
    <property type="match status" value="1"/>
</dbReference>
<evidence type="ECO:0000256" key="11">
    <source>
        <dbReference type="RuleBase" id="RU000679"/>
    </source>
</evidence>
<dbReference type="InterPro" id="IPR001873">
    <property type="entry name" value="ENaC"/>
</dbReference>
<evidence type="ECO:0000256" key="4">
    <source>
        <dbReference type="ARBA" id="ARBA00022692"/>
    </source>
</evidence>
<keyword evidence="2 11" id="KW-0813">Transport</keyword>
<keyword evidence="8 12" id="KW-0472">Membrane</keyword>
<dbReference type="PRINTS" id="PR01078">
    <property type="entry name" value="AMINACHANNEL"/>
</dbReference>
<evidence type="ECO:0000256" key="6">
    <source>
        <dbReference type="ARBA" id="ARBA00023053"/>
    </source>
</evidence>
<sequence length="340" mass="38705">MAENMNDLPMTKIQEEEISQKTPQPNNNKHTSAEMWREFVNNTTLHGIRYVFMKRHILIRLLWLVLLLTSGGYYIFTVYRAFTKYYNRPINTVLSREHLKEMDFPAVTICSLNLFAKSKIIMTDDNPLFAYSGLNISSCAVTSGVRGNRPCGLSLLCCCAPDFENATLALPNCTIQYRQDLLHVMRQFNHRPDLEGFHRHYSQDISALIGPTCLFGWERFICTAKDFVPMVTPWGMCYTFNSGTDGKVKTVDSGGVSSGLSIMLDTQISEYTQGKFSEGFKVLIHGQGEYIDEWEGINVGPGQHAVIALSQKRVWFFLSLLKQLNSTYLRHWQNVPKGNA</sequence>
<reference evidence="13" key="1">
    <citation type="submission" date="2023-01" db="EMBL/GenBank/DDBJ databases">
        <title>Genome assembly of the deep-sea coral Lophelia pertusa.</title>
        <authorList>
            <person name="Herrera S."/>
            <person name="Cordes E."/>
        </authorList>
    </citation>
    <scope>NUCLEOTIDE SEQUENCE</scope>
    <source>
        <strain evidence="13">USNM1676648</strain>
        <tissue evidence="13">Polyp</tissue>
    </source>
</reference>
<evidence type="ECO:0000256" key="12">
    <source>
        <dbReference type="SAM" id="Phobius"/>
    </source>
</evidence>
<dbReference type="Gene3D" id="2.60.470.10">
    <property type="entry name" value="Acid-sensing ion channels like domains"/>
    <property type="match status" value="1"/>
</dbReference>
<dbReference type="GO" id="GO:0005886">
    <property type="term" value="C:plasma membrane"/>
    <property type="evidence" value="ECO:0007669"/>
    <property type="project" value="TreeGrafter"/>
</dbReference>
<protein>
    <submittedName>
        <fullName evidence="13">Uncharacterized protein</fullName>
    </submittedName>
</protein>
<evidence type="ECO:0000256" key="9">
    <source>
        <dbReference type="ARBA" id="ARBA00023201"/>
    </source>
</evidence>
<dbReference type="GO" id="GO:0015280">
    <property type="term" value="F:ligand-gated sodium channel activity"/>
    <property type="evidence" value="ECO:0007669"/>
    <property type="project" value="TreeGrafter"/>
</dbReference>
<keyword evidence="7 11" id="KW-0406">Ion transport</keyword>
<comment type="subcellular location">
    <subcellularLocation>
        <location evidence="1">Membrane</location>
        <topology evidence="1">Multi-pass membrane protein</topology>
    </subcellularLocation>
</comment>
<proteinExistence type="inferred from homology"/>
<keyword evidence="4 11" id="KW-0812">Transmembrane</keyword>
<keyword evidence="10 11" id="KW-0407">Ion channel</keyword>
<evidence type="ECO:0000256" key="7">
    <source>
        <dbReference type="ARBA" id="ARBA00023065"/>
    </source>
</evidence>
<evidence type="ECO:0000256" key="3">
    <source>
        <dbReference type="ARBA" id="ARBA00022461"/>
    </source>
</evidence>
<comment type="caution">
    <text evidence="13">The sequence shown here is derived from an EMBL/GenBank/DDBJ whole genome shotgun (WGS) entry which is preliminary data.</text>
</comment>
<dbReference type="OrthoDB" id="5979150at2759"/>
<keyword evidence="9 11" id="KW-0739">Sodium transport</keyword>
<evidence type="ECO:0000313" key="13">
    <source>
        <dbReference type="EMBL" id="KAJ7371670.1"/>
    </source>
</evidence>
<dbReference type="AlphaFoldDB" id="A0A9X0CQ90"/>
<evidence type="ECO:0000256" key="10">
    <source>
        <dbReference type="ARBA" id="ARBA00023303"/>
    </source>
</evidence>
<gene>
    <name evidence="13" type="ORF">OS493_023698</name>
</gene>
<evidence type="ECO:0000256" key="2">
    <source>
        <dbReference type="ARBA" id="ARBA00022448"/>
    </source>
</evidence>
<evidence type="ECO:0000256" key="1">
    <source>
        <dbReference type="ARBA" id="ARBA00004141"/>
    </source>
</evidence>
<evidence type="ECO:0000256" key="5">
    <source>
        <dbReference type="ARBA" id="ARBA00022989"/>
    </source>
</evidence>
<evidence type="ECO:0000313" key="14">
    <source>
        <dbReference type="Proteomes" id="UP001163046"/>
    </source>
</evidence>
<dbReference type="EMBL" id="MU826843">
    <property type="protein sequence ID" value="KAJ7371670.1"/>
    <property type="molecule type" value="Genomic_DNA"/>
</dbReference>
<feature type="transmembrane region" description="Helical" evidence="12">
    <location>
        <begin position="57"/>
        <end position="76"/>
    </location>
</feature>
<evidence type="ECO:0000256" key="8">
    <source>
        <dbReference type="ARBA" id="ARBA00023136"/>
    </source>
</evidence>
<keyword evidence="5 12" id="KW-1133">Transmembrane helix</keyword>
<dbReference type="PANTHER" id="PTHR11690">
    <property type="entry name" value="AMILORIDE-SENSITIVE SODIUM CHANNEL-RELATED"/>
    <property type="match status" value="1"/>
</dbReference>
<organism evidence="13 14">
    <name type="scientific">Desmophyllum pertusum</name>
    <dbReference type="NCBI Taxonomy" id="174260"/>
    <lineage>
        <taxon>Eukaryota</taxon>
        <taxon>Metazoa</taxon>
        <taxon>Cnidaria</taxon>
        <taxon>Anthozoa</taxon>
        <taxon>Hexacorallia</taxon>
        <taxon>Scleractinia</taxon>
        <taxon>Caryophylliina</taxon>
        <taxon>Caryophylliidae</taxon>
        <taxon>Desmophyllum</taxon>
    </lineage>
</organism>
<dbReference type="Pfam" id="PF00858">
    <property type="entry name" value="ASC"/>
    <property type="match status" value="1"/>
</dbReference>
<comment type="similarity">
    <text evidence="11">Belongs to the amiloride-sensitive sodium channel (TC 1.A.6) family.</text>
</comment>
<keyword evidence="6" id="KW-0915">Sodium</keyword>
<keyword evidence="14" id="KW-1185">Reference proteome</keyword>
<accession>A0A9X0CQ90</accession>
<name>A0A9X0CQ90_9CNID</name>